<accession>A0A0J6VDZ1</accession>
<comment type="pathway">
    <text evidence="5">Amino-acid biosynthesis; L-leucine biosynthesis; L-leucine from 3-methyl-2-oxobutanoate: step 4/4.</text>
</comment>
<comment type="pathway">
    <text evidence="3">Amino-acid biosynthesis; L-isoleucine biosynthesis; L-isoleucine from 2-oxobutanoate: step 4/4.</text>
</comment>
<dbReference type="GO" id="GO:0004084">
    <property type="term" value="F:branched-chain-amino-acid transaminase activity"/>
    <property type="evidence" value="ECO:0007669"/>
    <property type="project" value="UniProtKB-EC"/>
</dbReference>
<evidence type="ECO:0000256" key="8">
    <source>
        <dbReference type="ARBA" id="ARBA00014472"/>
    </source>
</evidence>
<evidence type="ECO:0000256" key="9">
    <source>
        <dbReference type="ARBA" id="ARBA00022898"/>
    </source>
</evidence>
<keyword evidence="10" id="KW-0100">Branched-chain amino acid biosynthesis</keyword>
<evidence type="ECO:0000256" key="5">
    <source>
        <dbReference type="ARBA" id="ARBA00005072"/>
    </source>
</evidence>
<dbReference type="InterPro" id="IPR001544">
    <property type="entry name" value="Aminotrans_IV"/>
</dbReference>
<evidence type="ECO:0000256" key="7">
    <source>
        <dbReference type="ARBA" id="ARBA00013053"/>
    </source>
</evidence>
<comment type="catalytic activity">
    <reaction evidence="13">
        <text>L-leucine + 2-oxoglutarate = 4-methyl-2-oxopentanoate + L-glutamate</text>
        <dbReference type="Rhea" id="RHEA:18321"/>
        <dbReference type="ChEBI" id="CHEBI:16810"/>
        <dbReference type="ChEBI" id="CHEBI:17865"/>
        <dbReference type="ChEBI" id="CHEBI:29985"/>
        <dbReference type="ChEBI" id="CHEBI:57427"/>
        <dbReference type="EC" id="2.6.1.42"/>
    </reaction>
</comment>
<dbReference type="InterPro" id="IPR036038">
    <property type="entry name" value="Aminotransferase-like"/>
</dbReference>
<dbReference type="AlphaFoldDB" id="A0A0J6VDZ1"/>
<dbReference type="PANTHER" id="PTHR42743:SF11">
    <property type="entry name" value="AMINODEOXYCHORISMATE LYASE"/>
    <property type="match status" value="1"/>
</dbReference>
<dbReference type="InterPro" id="IPR043131">
    <property type="entry name" value="BCAT-like_N"/>
</dbReference>
<keyword evidence="14" id="KW-0808">Transferase</keyword>
<evidence type="ECO:0000256" key="10">
    <source>
        <dbReference type="ARBA" id="ARBA00023304"/>
    </source>
</evidence>
<evidence type="ECO:0000256" key="4">
    <source>
        <dbReference type="ARBA" id="ARBA00004931"/>
    </source>
</evidence>
<evidence type="ECO:0000313" key="14">
    <source>
        <dbReference type="EMBL" id="KMO37291.1"/>
    </source>
</evidence>
<evidence type="ECO:0000313" key="15">
    <source>
        <dbReference type="Proteomes" id="UP000035955"/>
    </source>
</evidence>
<comment type="function">
    <text evidence="2">Acts on leucine, isoleucine and valine.</text>
</comment>
<reference evidence="14 15" key="1">
    <citation type="submission" date="2015-03" db="EMBL/GenBank/DDBJ databases">
        <title>Genome sequencing of Methylobacterium variabile DSM 16961.</title>
        <authorList>
            <person name="Chaudhry V."/>
            <person name="Patil P.B."/>
        </authorList>
    </citation>
    <scope>NUCLEOTIDE SEQUENCE [LARGE SCALE GENOMIC DNA]</scope>
    <source>
        <strain evidence="14 15">DSM 16961</strain>
    </source>
</reference>
<evidence type="ECO:0000256" key="11">
    <source>
        <dbReference type="ARBA" id="ARBA00048212"/>
    </source>
</evidence>
<comment type="catalytic activity">
    <reaction evidence="12">
        <text>L-isoleucine + 2-oxoglutarate = (S)-3-methyl-2-oxopentanoate + L-glutamate</text>
        <dbReference type="Rhea" id="RHEA:24801"/>
        <dbReference type="ChEBI" id="CHEBI:16810"/>
        <dbReference type="ChEBI" id="CHEBI:29985"/>
        <dbReference type="ChEBI" id="CHEBI:35146"/>
        <dbReference type="ChEBI" id="CHEBI:58045"/>
        <dbReference type="EC" id="2.6.1.42"/>
    </reaction>
</comment>
<dbReference type="InterPro" id="IPR043132">
    <property type="entry name" value="BCAT-like_C"/>
</dbReference>
<comment type="pathway">
    <text evidence="4">Amino-acid biosynthesis; L-valine biosynthesis; L-valine from pyruvate: step 4/4.</text>
</comment>
<evidence type="ECO:0000256" key="1">
    <source>
        <dbReference type="ARBA" id="ARBA00001933"/>
    </source>
</evidence>
<dbReference type="PATRIC" id="fig|298794.3.peg.7513"/>
<dbReference type="GO" id="GO:0008652">
    <property type="term" value="P:amino acid biosynthetic process"/>
    <property type="evidence" value="ECO:0007669"/>
    <property type="project" value="UniProtKB-ARBA"/>
</dbReference>
<dbReference type="GO" id="GO:0009082">
    <property type="term" value="P:branched-chain amino acid biosynthetic process"/>
    <property type="evidence" value="ECO:0007669"/>
    <property type="project" value="UniProtKB-KW"/>
</dbReference>
<dbReference type="EC" id="2.6.1.42" evidence="7"/>
<evidence type="ECO:0000256" key="6">
    <source>
        <dbReference type="ARBA" id="ARBA00009320"/>
    </source>
</evidence>
<comment type="catalytic activity">
    <reaction evidence="11">
        <text>L-valine + 2-oxoglutarate = 3-methyl-2-oxobutanoate + L-glutamate</text>
        <dbReference type="Rhea" id="RHEA:24813"/>
        <dbReference type="ChEBI" id="CHEBI:11851"/>
        <dbReference type="ChEBI" id="CHEBI:16810"/>
        <dbReference type="ChEBI" id="CHEBI:29985"/>
        <dbReference type="ChEBI" id="CHEBI:57762"/>
        <dbReference type="EC" id="2.6.1.42"/>
    </reaction>
</comment>
<comment type="similarity">
    <text evidence="6">Belongs to the class-IV pyridoxal-phosphate-dependent aminotransferase family.</text>
</comment>
<evidence type="ECO:0000256" key="13">
    <source>
        <dbReference type="ARBA" id="ARBA00049229"/>
    </source>
</evidence>
<dbReference type="Gene3D" id="3.20.10.10">
    <property type="entry name" value="D-amino Acid Aminotransferase, subunit A, domain 2"/>
    <property type="match status" value="1"/>
</dbReference>
<keyword evidence="14" id="KW-0032">Aminotransferase</keyword>
<keyword evidence="15" id="KW-1185">Reference proteome</keyword>
<dbReference type="SUPFAM" id="SSF56752">
    <property type="entry name" value="D-aminoacid aminotransferase-like PLP-dependent enzymes"/>
    <property type="match status" value="1"/>
</dbReference>
<protein>
    <recommendedName>
        <fullName evidence="8">Probable branched-chain-amino-acid aminotransferase</fullName>
        <ecNumber evidence="7">2.6.1.42</ecNumber>
    </recommendedName>
</protein>
<comment type="caution">
    <text evidence="14">The sequence shown here is derived from an EMBL/GenBank/DDBJ whole genome shotgun (WGS) entry which is preliminary data.</text>
</comment>
<dbReference type="EMBL" id="LABY01000086">
    <property type="protein sequence ID" value="KMO37291.1"/>
    <property type="molecule type" value="Genomic_DNA"/>
</dbReference>
<keyword evidence="10" id="KW-0028">Amino-acid biosynthesis</keyword>
<dbReference type="InterPro" id="IPR050571">
    <property type="entry name" value="Class-IV_PLP-Dep_Aminotrnsfr"/>
</dbReference>
<gene>
    <name evidence="14" type="ORF">VQ02_13730</name>
</gene>
<organism evidence="14 15">
    <name type="scientific">Methylobacterium variabile</name>
    <dbReference type="NCBI Taxonomy" id="298794"/>
    <lineage>
        <taxon>Bacteria</taxon>
        <taxon>Pseudomonadati</taxon>
        <taxon>Pseudomonadota</taxon>
        <taxon>Alphaproteobacteria</taxon>
        <taxon>Hyphomicrobiales</taxon>
        <taxon>Methylobacteriaceae</taxon>
        <taxon>Methylobacterium</taxon>
    </lineage>
</organism>
<evidence type="ECO:0000256" key="12">
    <source>
        <dbReference type="ARBA" id="ARBA00048798"/>
    </source>
</evidence>
<dbReference type="PANTHER" id="PTHR42743">
    <property type="entry name" value="AMINO-ACID AMINOTRANSFERASE"/>
    <property type="match status" value="1"/>
</dbReference>
<sequence>MPVTETPTETPIPWAAGAAYIDGRFMPIAEAAIPITDWGYRRSDVTYDVVGVRDGAFFRLDDHVRRFRASMEAFRLKPPEDDDAIRRVLHRCVALAGLRDAYVAMDCLRGRPPAGAPYHPAHARNYLAAFALPWISLVRPDVMERGAHLVVAETLRIPARSVDPRAKNFHWADLTRGQFEAHDRGADFCVLLDEDGHVTEGPGFNLFVVADGGLATPDAGVLEGLTRQSVIELAREMDLAVAVRPVTVAELRDADEILLVTTAGGIMPASRIDGRIMGNDRPGPVFRRLHDAFWDKRAAGWHATPVDYASGTA</sequence>
<dbReference type="Pfam" id="PF01063">
    <property type="entry name" value="Aminotran_4"/>
    <property type="match status" value="1"/>
</dbReference>
<dbReference type="OrthoDB" id="9805628at2"/>
<proteinExistence type="inferred from homology"/>
<comment type="cofactor">
    <cofactor evidence="1">
        <name>pyridoxal 5'-phosphate</name>
        <dbReference type="ChEBI" id="CHEBI:597326"/>
    </cofactor>
</comment>
<evidence type="ECO:0000256" key="2">
    <source>
        <dbReference type="ARBA" id="ARBA00003109"/>
    </source>
</evidence>
<dbReference type="Gene3D" id="3.30.470.10">
    <property type="match status" value="1"/>
</dbReference>
<dbReference type="Proteomes" id="UP000035955">
    <property type="component" value="Unassembled WGS sequence"/>
</dbReference>
<evidence type="ECO:0000256" key="3">
    <source>
        <dbReference type="ARBA" id="ARBA00004824"/>
    </source>
</evidence>
<name>A0A0J6VDZ1_9HYPH</name>
<keyword evidence="9" id="KW-0663">Pyridoxal phosphate</keyword>
<dbReference type="FunFam" id="3.20.10.10:FF:000002">
    <property type="entry name" value="D-alanine aminotransferase"/>
    <property type="match status" value="1"/>
</dbReference>